<proteinExistence type="predicted"/>
<comment type="caution">
    <text evidence="1">The sequence shown here is derived from an EMBL/GenBank/DDBJ whole genome shotgun (WGS) entry which is preliminary data.</text>
</comment>
<organism evidence="1 2">
    <name type="scientific">Pistacia integerrima</name>
    <dbReference type="NCBI Taxonomy" id="434235"/>
    <lineage>
        <taxon>Eukaryota</taxon>
        <taxon>Viridiplantae</taxon>
        <taxon>Streptophyta</taxon>
        <taxon>Embryophyta</taxon>
        <taxon>Tracheophyta</taxon>
        <taxon>Spermatophyta</taxon>
        <taxon>Magnoliopsida</taxon>
        <taxon>eudicotyledons</taxon>
        <taxon>Gunneridae</taxon>
        <taxon>Pentapetalae</taxon>
        <taxon>rosids</taxon>
        <taxon>malvids</taxon>
        <taxon>Sapindales</taxon>
        <taxon>Anacardiaceae</taxon>
        <taxon>Pistacia</taxon>
    </lineage>
</organism>
<reference evidence="2" key="1">
    <citation type="journal article" date="2023" name="G3 (Bethesda)">
        <title>Genome assembly and association tests identify interacting loci associated with vigor, precocity, and sex in interspecific pistachio rootstocks.</title>
        <authorList>
            <person name="Palmer W."/>
            <person name="Jacygrad E."/>
            <person name="Sagayaradj S."/>
            <person name="Cavanaugh K."/>
            <person name="Han R."/>
            <person name="Bertier L."/>
            <person name="Beede B."/>
            <person name="Kafkas S."/>
            <person name="Golino D."/>
            <person name="Preece J."/>
            <person name="Michelmore R."/>
        </authorList>
    </citation>
    <scope>NUCLEOTIDE SEQUENCE [LARGE SCALE GENOMIC DNA]</scope>
</reference>
<dbReference type="EMBL" id="CM047750">
    <property type="protein sequence ID" value="KAJ0006780.1"/>
    <property type="molecule type" value="Genomic_DNA"/>
</dbReference>
<accession>A0ACC0WXF6</accession>
<protein>
    <submittedName>
        <fullName evidence="1">Uncharacterized protein</fullName>
    </submittedName>
</protein>
<sequence length="155" mass="17622">MVSREQKKAVMCKKQLQLLRSNSHTNSTKTSVVLDPSKYIPELKQKEEKKNQYITMAQVSSTGQNPSQMQLRVEAQEKSFSIKIFTESSCRGLLVFILEAFEDLGLVVLHARVSCSDNFLLEAIGTIENKEDEPVDAEKIEQALLKAFRKWSEVN</sequence>
<name>A0ACC0WXF6_9ROSI</name>
<dbReference type="Proteomes" id="UP001163603">
    <property type="component" value="Chromosome 15"/>
</dbReference>
<evidence type="ECO:0000313" key="2">
    <source>
        <dbReference type="Proteomes" id="UP001163603"/>
    </source>
</evidence>
<keyword evidence="2" id="KW-1185">Reference proteome</keyword>
<evidence type="ECO:0000313" key="1">
    <source>
        <dbReference type="EMBL" id="KAJ0006780.1"/>
    </source>
</evidence>
<gene>
    <name evidence="1" type="ORF">Pint_30710</name>
</gene>